<dbReference type="InterPro" id="IPR025789">
    <property type="entry name" value="DOT1_dom"/>
</dbReference>
<dbReference type="Pfam" id="PF08123">
    <property type="entry name" value="DOT1"/>
    <property type="match status" value="1"/>
</dbReference>
<keyword evidence="10 15" id="KW-0805">Transcription regulation</keyword>
<feature type="binding site" evidence="16">
    <location>
        <position position="423"/>
    </location>
    <ligand>
        <name>S-adenosyl-L-methionine</name>
        <dbReference type="ChEBI" id="CHEBI:59789"/>
    </ligand>
</feature>
<evidence type="ECO:0000256" key="15">
    <source>
        <dbReference type="PIRNR" id="PIRNR017570"/>
    </source>
</evidence>
<dbReference type="AlphaFoldDB" id="A0A6A5ST43"/>
<organism evidence="19 20">
    <name type="scientific">Clathrospora elynae</name>
    <dbReference type="NCBI Taxonomy" id="706981"/>
    <lineage>
        <taxon>Eukaryota</taxon>
        <taxon>Fungi</taxon>
        <taxon>Dikarya</taxon>
        <taxon>Ascomycota</taxon>
        <taxon>Pezizomycotina</taxon>
        <taxon>Dothideomycetes</taxon>
        <taxon>Pleosporomycetidae</taxon>
        <taxon>Pleosporales</taxon>
        <taxon>Diademaceae</taxon>
        <taxon>Clathrospora</taxon>
    </lineage>
</organism>
<dbReference type="GO" id="GO:0005634">
    <property type="term" value="C:nucleus"/>
    <property type="evidence" value="ECO:0007669"/>
    <property type="project" value="UniProtKB-SubCell"/>
</dbReference>
<dbReference type="Proteomes" id="UP000800038">
    <property type="component" value="Unassembled WGS sequence"/>
</dbReference>
<evidence type="ECO:0000256" key="4">
    <source>
        <dbReference type="ARBA" id="ARBA00020987"/>
    </source>
</evidence>
<feature type="binding site" evidence="16">
    <location>
        <begin position="397"/>
        <end position="406"/>
    </location>
    <ligand>
        <name>S-adenosyl-L-methionine</name>
        <dbReference type="ChEBI" id="CHEBI:59789"/>
    </ligand>
</feature>
<dbReference type="GO" id="GO:0000077">
    <property type="term" value="P:DNA damage checkpoint signaling"/>
    <property type="evidence" value="ECO:0007669"/>
    <property type="project" value="InterPro"/>
</dbReference>
<evidence type="ECO:0000256" key="11">
    <source>
        <dbReference type="ARBA" id="ARBA00023163"/>
    </source>
</evidence>
<evidence type="ECO:0000256" key="13">
    <source>
        <dbReference type="ARBA" id="ARBA00029821"/>
    </source>
</evidence>
<keyword evidence="20" id="KW-1185">Reference proteome</keyword>
<dbReference type="PIRSF" id="PIRSF017570">
    <property type="entry name" value="Histone_H3-K79_MeTrfase"/>
    <property type="match status" value="1"/>
</dbReference>
<evidence type="ECO:0000313" key="20">
    <source>
        <dbReference type="Proteomes" id="UP000800038"/>
    </source>
</evidence>
<evidence type="ECO:0000256" key="14">
    <source>
        <dbReference type="ARBA" id="ARBA00047770"/>
    </source>
</evidence>
<dbReference type="Gene3D" id="3.40.50.150">
    <property type="entry name" value="Vaccinia Virus protein VP39"/>
    <property type="match status" value="1"/>
</dbReference>
<evidence type="ECO:0000256" key="12">
    <source>
        <dbReference type="ARBA" id="ARBA00023242"/>
    </source>
</evidence>
<feature type="compositionally biased region" description="Polar residues" evidence="17">
    <location>
        <begin position="114"/>
        <end position="127"/>
    </location>
</feature>
<name>A0A6A5ST43_9PLEO</name>
<dbReference type="GO" id="GO:0140956">
    <property type="term" value="F:histone H3K79 trimethyltransferase activity"/>
    <property type="evidence" value="ECO:0007669"/>
    <property type="project" value="UniProtKB-EC"/>
</dbReference>
<keyword evidence="8" id="KW-0677">Repeat</keyword>
<dbReference type="CDD" id="cd02440">
    <property type="entry name" value="AdoMet_MTases"/>
    <property type="match status" value="1"/>
</dbReference>
<evidence type="ECO:0000256" key="5">
    <source>
        <dbReference type="ARBA" id="ARBA00022603"/>
    </source>
</evidence>
<keyword evidence="6 15" id="KW-0808">Transferase</keyword>
<feature type="compositionally biased region" description="Polar residues" evidence="17">
    <location>
        <begin position="53"/>
        <end position="65"/>
    </location>
</feature>
<dbReference type="PANTHER" id="PTHR21451:SF0">
    <property type="entry name" value="HISTONE-LYSINE N-METHYLTRANSFERASE, H3 LYSINE-79 SPECIFIC"/>
    <property type="match status" value="1"/>
</dbReference>
<accession>A0A6A5ST43</accession>
<dbReference type="GO" id="GO:0042393">
    <property type="term" value="F:histone binding"/>
    <property type="evidence" value="ECO:0007669"/>
    <property type="project" value="InterPro"/>
</dbReference>
<evidence type="ECO:0000259" key="18">
    <source>
        <dbReference type="PROSITE" id="PS51569"/>
    </source>
</evidence>
<feature type="compositionally biased region" description="Low complexity" evidence="17">
    <location>
        <begin position="159"/>
        <end position="183"/>
    </location>
</feature>
<evidence type="ECO:0000256" key="6">
    <source>
        <dbReference type="ARBA" id="ARBA00022679"/>
    </source>
</evidence>
<dbReference type="GO" id="GO:0032259">
    <property type="term" value="P:methylation"/>
    <property type="evidence" value="ECO:0007669"/>
    <property type="project" value="UniProtKB-KW"/>
</dbReference>
<comment type="catalytic activity">
    <reaction evidence="14 15">
        <text>L-lysyl(79)-[histone H3] + 3 S-adenosyl-L-methionine = N(6),N(6),N(6)-trimethyl-L-lysyl(79)-[histone H3] + 3 S-adenosyl-L-homocysteine + 3 H(+)</text>
        <dbReference type="Rhea" id="RHEA:60328"/>
        <dbReference type="Rhea" id="RHEA-COMP:15549"/>
        <dbReference type="Rhea" id="RHEA-COMP:15552"/>
        <dbReference type="ChEBI" id="CHEBI:15378"/>
        <dbReference type="ChEBI" id="CHEBI:29969"/>
        <dbReference type="ChEBI" id="CHEBI:57856"/>
        <dbReference type="ChEBI" id="CHEBI:59789"/>
        <dbReference type="ChEBI" id="CHEBI:61961"/>
        <dbReference type="EC" id="2.1.1.360"/>
    </reaction>
</comment>
<evidence type="ECO:0000256" key="1">
    <source>
        <dbReference type="ARBA" id="ARBA00003482"/>
    </source>
</evidence>
<feature type="binding site" evidence="16">
    <location>
        <begin position="459"/>
        <end position="460"/>
    </location>
    <ligand>
        <name>S-adenosyl-L-methionine</name>
        <dbReference type="ChEBI" id="CHEBI:59789"/>
    </ligand>
</feature>
<dbReference type="PANTHER" id="PTHR21451">
    <property type="entry name" value="HISTONE H3 METHYLTRANSFERASE"/>
    <property type="match status" value="1"/>
</dbReference>
<dbReference type="InterPro" id="IPR030445">
    <property type="entry name" value="H3-K79_meTrfase"/>
</dbReference>
<feature type="compositionally biased region" description="Basic and acidic residues" evidence="17">
    <location>
        <begin position="77"/>
        <end position="86"/>
    </location>
</feature>
<gene>
    <name evidence="19" type="ORF">EJ02DRAFT_372971</name>
</gene>
<evidence type="ECO:0000256" key="9">
    <source>
        <dbReference type="ARBA" id="ARBA00022853"/>
    </source>
</evidence>
<feature type="binding site" evidence="16">
    <location>
        <begin position="374"/>
        <end position="377"/>
    </location>
    <ligand>
        <name>S-adenosyl-L-methionine</name>
        <dbReference type="ChEBI" id="CHEBI:59789"/>
    </ligand>
</feature>
<evidence type="ECO:0000256" key="2">
    <source>
        <dbReference type="ARBA" id="ARBA00004123"/>
    </source>
</evidence>
<protein>
    <recommendedName>
        <fullName evidence="4 15">Histone-lysine N-methyltransferase, H3 lysine-79 specific</fullName>
        <ecNumber evidence="3 15">2.1.1.360</ecNumber>
    </recommendedName>
    <alternativeName>
        <fullName evidence="13 15">Histone H3-K79 methyltransferase</fullName>
    </alternativeName>
</protein>
<keyword evidence="11 15" id="KW-0804">Transcription</keyword>
<evidence type="ECO:0000256" key="3">
    <source>
        <dbReference type="ARBA" id="ARBA00012190"/>
    </source>
</evidence>
<dbReference type="FunFam" id="3.40.50.150:FF:000033">
    <property type="entry name" value="Histone-lysine N-methyltransferase, H3 lysine-79 specific"/>
    <property type="match status" value="1"/>
</dbReference>
<dbReference type="Gene3D" id="1.10.260.170">
    <property type="match status" value="1"/>
</dbReference>
<evidence type="ECO:0000256" key="10">
    <source>
        <dbReference type="ARBA" id="ARBA00023015"/>
    </source>
</evidence>
<keyword evidence="9 15" id="KW-0156">Chromatin regulator</keyword>
<feature type="compositionally biased region" description="Polar residues" evidence="17">
    <location>
        <begin position="145"/>
        <end position="158"/>
    </location>
</feature>
<sequence length="556" mass="60990">MFVPGKPKIRTRTILVKKAGTATANPSPSPHTPHLRPGNGARSYSVSGPPANRYQSTPRVQTNSREPARKSLSVSRVETRKRRDADTPLWASSDESSEGENDSDRLGVKRQKTRPASSSIEPMNLNRTLEPDLKRRIRIPEPDTNGENKAATNGTSHDTSNGASNGTSNGTTKTTNGNSNGTTNRILEMKQEIDVFKAKKAAGKTGRLIHGLDMSKGNGAKDYKPAFPGSEKNVVLELQYPSPSRPEKFEAVEPLDVNEGYSPLNDIYFSLEEIIEHYLPPDLSAELSSDALGTVRLLKRAVTKGDPALFKTELAKFNKLMKDRLADGTIPRILDEMHAIPLSLVKRITAQSYNRIVSPHAHRLRKVKGKETTYGELLTPFVHKIFAQTGLNSSHTFIDLGSGVGNVVLQSALQTGAESWGIEKMDLAAELGQKQAAELQARSKLWNIALGRIHLIHGDFLNTPEINEVLRRADVVLVNNKVFGEELNVSLLNKFLDLKLGCRVVSLESFGGGAKQGVRHEQAIASLFDEERYDSGTNSVSWAGESVEYFIATKAR</sequence>
<keyword evidence="7 15" id="KW-0949">S-adenosyl-L-methionine</keyword>
<evidence type="ECO:0000256" key="7">
    <source>
        <dbReference type="ARBA" id="ARBA00022691"/>
    </source>
</evidence>
<proteinExistence type="inferred from homology"/>
<comment type="similarity">
    <text evidence="15">Belongs to the class I-like SAM-binding methyltransferase superfamily. DOT1 family.</text>
</comment>
<dbReference type="GO" id="GO:0000786">
    <property type="term" value="C:nucleosome"/>
    <property type="evidence" value="ECO:0007669"/>
    <property type="project" value="InterPro"/>
</dbReference>
<dbReference type="EMBL" id="ML976022">
    <property type="protein sequence ID" value="KAF1943785.1"/>
    <property type="molecule type" value="Genomic_DNA"/>
</dbReference>
<keyword evidence="12 15" id="KW-0539">Nucleus</keyword>
<dbReference type="OrthoDB" id="443402at2759"/>
<evidence type="ECO:0000256" key="8">
    <source>
        <dbReference type="ARBA" id="ARBA00022737"/>
    </source>
</evidence>
<comment type="function">
    <text evidence="1 15">Histone methyltransferase that specifically trimethylates histone H3 to form H3K79me3. This methylation is required for telomere silencing and for the pachytene checkpoint during the meiotic cell cycle by allowing the recruitment of RAD9 to double strand breaks. Nucleosomes are preferred as substrate compared to free histone.</text>
</comment>
<feature type="compositionally biased region" description="Basic and acidic residues" evidence="17">
    <location>
        <begin position="129"/>
        <end position="141"/>
    </location>
</feature>
<evidence type="ECO:0000256" key="16">
    <source>
        <dbReference type="PIRSR" id="PIRSR017570-1"/>
    </source>
</evidence>
<dbReference type="PROSITE" id="PS51569">
    <property type="entry name" value="DOT1"/>
    <property type="match status" value="1"/>
</dbReference>
<dbReference type="SUPFAM" id="SSF53335">
    <property type="entry name" value="S-adenosyl-L-methionine-dependent methyltransferases"/>
    <property type="match status" value="1"/>
</dbReference>
<reference evidence="19" key="1">
    <citation type="journal article" date="2020" name="Stud. Mycol.">
        <title>101 Dothideomycetes genomes: a test case for predicting lifestyles and emergence of pathogens.</title>
        <authorList>
            <person name="Haridas S."/>
            <person name="Albert R."/>
            <person name="Binder M."/>
            <person name="Bloem J."/>
            <person name="Labutti K."/>
            <person name="Salamov A."/>
            <person name="Andreopoulos B."/>
            <person name="Baker S."/>
            <person name="Barry K."/>
            <person name="Bills G."/>
            <person name="Bluhm B."/>
            <person name="Cannon C."/>
            <person name="Castanera R."/>
            <person name="Culley D."/>
            <person name="Daum C."/>
            <person name="Ezra D."/>
            <person name="Gonzalez J."/>
            <person name="Henrissat B."/>
            <person name="Kuo A."/>
            <person name="Liang C."/>
            <person name="Lipzen A."/>
            <person name="Lutzoni F."/>
            <person name="Magnuson J."/>
            <person name="Mondo S."/>
            <person name="Nolan M."/>
            <person name="Ohm R."/>
            <person name="Pangilinan J."/>
            <person name="Park H.-J."/>
            <person name="Ramirez L."/>
            <person name="Alfaro M."/>
            <person name="Sun H."/>
            <person name="Tritt A."/>
            <person name="Yoshinaga Y."/>
            <person name="Zwiers L.-H."/>
            <person name="Turgeon B."/>
            <person name="Goodwin S."/>
            <person name="Spatafora J."/>
            <person name="Crous P."/>
            <person name="Grigoriev I."/>
        </authorList>
    </citation>
    <scope>NUCLEOTIDE SEQUENCE</scope>
    <source>
        <strain evidence="19">CBS 161.51</strain>
    </source>
</reference>
<dbReference type="GO" id="GO:0006281">
    <property type="term" value="P:DNA repair"/>
    <property type="evidence" value="ECO:0007669"/>
    <property type="project" value="InterPro"/>
</dbReference>
<dbReference type="InterPro" id="IPR029063">
    <property type="entry name" value="SAM-dependent_MTases_sf"/>
</dbReference>
<comment type="subcellular location">
    <subcellularLocation>
        <location evidence="2 15">Nucleus</location>
    </subcellularLocation>
</comment>
<feature type="region of interest" description="Disordered" evidence="17">
    <location>
        <begin position="1"/>
        <end position="183"/>
    </location>
</feature>
<dbReference type="GO" id="GO:0031509">
    <property type="term" value="P:subtelomeric heterochromatin formation"/>
    <property type="evidence" value="ECO:0007669"/>
    <property type="project" value="InterPro"/>
</dbReference>
<evidence type="ECO:0000256" key="17">
    <source>
        <dbReference type="SAM" id="MobiDB-lite"/>
    </source>
</evidence>
<keyword evidence="5 15" id="KW-0489">Methyltransferase</keyword>
<feature type="domain" description="DOT1" evidence="18">
    <location>
        <begin position="236"/>
        <end position="556"/>
    </location>
</feature>
<dbReference type="EC" id="2.1.1.360" evidence="3 15"/>
<evidence type="ECO:0000313" key="19">
    <source>
        <dbReference type="EMBL" id="KAF1943785.1"/>
    </source>
</evidence>
<dbReference type="GO" id="GO:0000781">
    <property type="term" value="C:chromosome, telomeric region"/>
    <property type="evidence" value="ECO:0007669"/>
    <property type="project" value="GOC"/>
</dbReference>
<dbReference type="InterPro" id="IPR021162">
    <property type="entry name" value="Dot1"/>
</dbReference>